<feature type="compositionally biased region" description="Low complexity" evidence="1">
    <location>
        <begin position="83"/>
        <end position="92"/>
    </location>
</feature>
<keyword evidence="3" id="KW-1185">Reference proteome</keyword>
<feature type="compositionally biased region" description="Polar residues" evidence="1">
    <location>
        <begin position="30"/>
        <end position="66"/>
    </location>
</feature>
<accession>A0AAV4JG61</accession>
<protein>
    <submittedName>
        <fullName evidence="2">Uncharacterized protein</fullName>
    </submittedName>
</protein>
<feature type="compositionally biased region" description="Acidic residues" evidence="1">
    <location>
        <begin position="17"/>
        <end position="28"/>
    </location>
</feature>
<evidence type="ECO:0000256" key="1">
    <source>
        <dbReference type="SAM" id="MobiDB-lite"/>
    </source>
</evidence>
<dbReference type="Proteomes" id="UP000762676">
    <property type="component" value="Unassembled WGS sequence"/>
</dbReference>
<gene>
    <name evidence="2" type="ORF">ElyMa_001601000</name>
</gene>
<sequence>MSGLCSVLDSLRQSLESDSESENDDLDQDGNSSTNSHVQSWHGSLQQLPTTPSTSESEAGNMSTESHLCRQCGRARRRERARASGCSSLPPGRRLRPRIKKRAHFATDTDNSSDPERLSDSHESSLLFKPIGNELNNTSGQLILCFPKLMFDY</sequence>
<comment type="caution">
    <text evidence="2">The sequence shown here is derived from an EMBL/GenBank/DDBJ whole genome shotgun (WGS) entry which is preliminary data.</text>
</comment>
<feature type="compositionally biased region" description="Basic residues" evidence="1">
    <location>
        <begin position="93"/>
        <end position="104"/>
    </location>
</feature>
<evidence type="ECO:0000313" key="2">
    <source>
        <dbReference type="EMBL" id="GFS21767.1"/>
    </source>
</evidence>
<dbReference type="AlphaFoldDB" id="A0AAV4JG61"/>
<proteinExistence type="predicted"/>
<organism evidence="2 3">
    <name type="scientific">Elysia marginata</name>
    <dbReference type="NCBI Taxonomy" id="1093978"/>
    <lineage>
        <taxon>Eukaryota</taxon>
        <taxon>Metazoa</taxon>
        <taxon>Spiralia</taxon>
        <taxon>Lophotrochozoa</taxon>
        <taxon>Mollusca</taxon>
        <taxon>Gastropoda</taxon>
        <taxon>Heterobranchia</taxon>
        <taxon>Euthyneura</taxon>
        <taxon>Panpulmonata</taxon>
        <taxon>Sacoglossa</taxon>
        <taxon>Placobranchoidea</taxon>
        <taxon>Plakobranchidae</taxon>
        <taxon>Elysia</taxon>
    </lineage>
</organism>
<name>A0AAV4JG61_9GAST</name>
<evidence type="ECO:0000313" key="3">
    <source>
        <dbReference type="Proteomes" id="UP000762676"/>
    </source>
</evidence>
<dbReference type="EMBL" id="BMAT01003207">
    <property type="protein sequence ID" value="GFS21767.1"/>
    <property type="molecule type" value="Genomic_DNA"/>
</dbReference>
<reference evidence="2 3" key="1">
    <citation type="journal article" date="2021" name="Elife">
        <title>Chloroplast acquisition without the gene transfer in kleptoplastic sea slugs, Plakobranchus ocellatus.</title>
        <authorList>
            <person name="Maeda T."/>
            <person name="Takahashi S."/>
            <person name="Yoshida T."/>
            <person name="Shimamura S."/>
            <person name="Takaki Y."/>
            <person name="Nagai Y."/>
            <person name="Toyoda A."/>
            <person name="Suzuki Y."/>
            <person name="Arimoto A."/>
            <person name="Ishii H."/>
            <person name="Satoh N."/>
            <person name="Nishiyama T."/>
            <person name="Hasebe M."/>
            <person name="Maruyama T."/>
            <person name="Minagawa J."/>
            <person name="Obokata J."/>
            <person name="Shigenobu S."/>
        </authorList>
    </citation>
    <scope>NUCLEOTIDE SEQUENCE [LARGE SCALE GENOMIC DNA]</scope>
</reference>
<feature type="region of interest" description="Disordered" evidence="1">
    <location>
        <begin position="1"/>
        <end position="121"/>
    </location>
</feature>